<evidence type="ECO:0000313" key="4">
    <source>
        <dbReference type="EMBL" id="AYL99304.1"/>
    </source>
</evidence>
<evidence type="ECO:0000256" key="1">
    <source>
        <dbReference type="ARBA" id="ARBA00022603"/>
    </source>
</evidence>
<keyword evidence="5" id="KW-1185">Reference proteome</keyword>
<dbReference type="Proteomes" id="UP000270046">
    <property type="component" value="Chromosome"/>
</dbReference>
<dbReference type="GO" id="GO:0008757">
    <property type="term" value="F:S-adenosylmethionine-dependent methyltransferase activity"/>
    <property type="evidence" value="ECO:0007669"/>
    <property type="project" value="TreeGrafter"/>
</dbReference>
<dbReference type="Pfam" id="PF01596">
    <property type="entry name" value="Methyltransf_3"/>
    <property type="match status" value="1"/>
</dbReference>
<dbReference type="OrthoDB" id="9799672at2"/>
<gene>
    <name evidence="4" type="ORF">HYN43_003835</name>
</gene>
<protein>
    <submittedName>
        <fullName evidence="4">O-methyltransferase</fullName>
    </submittedName>
</protein>
<evidence type="ECO:0000313" key="5">
    <source>
        <dbReference type="Proteomes" id="UP000270046"/>
    </source>
</evidence>
<evidence type="ECO:0000256" key="2">
    <source>
        <dbReference type="ARBA" id="ARBA00022679"/>
    </source>
</evidence>
<dbReference type="AlphaFoldDB" id="A0A494VWE5"/>
<evidence type="ECO:0000256" key="3">
    <source>
        <dbReference type="ARBA" id="ARBA00022691"/>
    </source>
</evidence>
<dbReference type="Gene3D" id="3.40.50.150">
    <property type="entry name" value="Vaccinia Virus protein VP39"/>
    <property type="match status" value="1"/>
</dbReference>
<dbReference type="InterPro" id="IPR050362">
    <property type="entry name" value="Cation-dep_OMT"/>
</dbReference>
<keyword evidence="2 4" id="KW-0808">Transferase</keyword>
<keyword evidence="1 4" id="KW-0489">Methyltransferase</keyword>
<reference evidence="4 5" key="1">
    <citation type="submission" date="2018-10" db="EMBL/GenBank/DDBJ databases">
        <title>Genome sequencing of Mucilaginibacter sp. HYN0043.</title>
        <authorList>
            <person name="Kim M."/>
            <person name="Yi H."/>
        </authorList>
    </citation>
    <scope>NUCLEOTIDE SEQUENCE [LARGE SCALE GENOMIC DNA]</scope>
    <source>
        <strain evidence="4 5">HYN0043</strain>
    </source>
</reference>
<dbReference type="GO" id="GO:0008171">
    <property type="term" value="F:O-methyltransferase activity"/>
    <property type="evidence" value="ECO:0007669"/>
    <property type="project" value="InterPro"/>
</dbReference>
<accession>A0A494VWE5</accession>
<dbReference type="PANTHER" id="PTHR10509">
    <property type="entry name" value="O-METHYLTRANSFERASE-RELATED"/>
    <property type="match status" value="1"/>
</dbReference>
<dbReference type="InterPro" id="IPR002935">
    <property type="entry name" value="SAM_O-MeTrfase"/>
</dbReference>
<dbReference type="SUPFAM" id="SSF53335">
    <property type="entry name" value="S-adenosyl-L-methionine-dependent methyltransferases"/>
    <property type="match status" value="1"/>
</dbReference>
<dbReference type="CDD" id="cd02440">
    <property type="entry name" value="AdoMet_MTases"/>
    <property type="match status" value="1"/>
</dbReference>
<dbReference type="EMBL" id="CP032869">
    <property type="protein sequence ID" value="AYL99304.1"/>
    <property type="molecule type" value="Genomic_DNA"/>
</dbReference>
<keyword evidence="3" id="KW-0949">S-adenosyl-L-methionine</keyword>
<dbReference type="GO" id="GO:0032259">
    <property type="term" value="P:methylation"/>
    <property type="evidence" value="ECO:0007669"/>
    <property type="project" value="UniProtKB-KW"/>
</dbReference>
<dbReference type="PROSITE" id="PS51682">
    <property type="entry name" value="SAM_OMT_I"/>
    <property type="match status" value="1"/>
</dbReference>
<organism evidence="4 5">
    <name type="scientific">Mucilaginibacter celer</name>
    <dbReference type="NCBI Taxonomy" id="2305508"/>
    <lineage>
        <taxon>Bacteria</taxon>
        <taxon>Pseudomonadati</taxon>
        <taxon>Bacteroidota</taxon>
        <taxon>Sphingobacteriia</taxon>
        <taxon>Sphingobacteriales</taxon>
        <taxon>Sphingobacteriaceae</taxon>
        <taxon>Mucilaginibacter</taxon>
    </lineage>
</organism>
<name>A0A494VWE5_9SPHI</name>
<dbReference type="PANTHER" id="PTHR10509:SF14">
    <property type="entry name" value="CAFFEOYL-COA O-METHYLTRANSFERASE 3-RELATED"/>
    <property type="match status" value="1"/>
</dbReference>
<dbReference type="KEGG" id="muh:HYN43_003835"/>
<proteinExistence type="predicted"/>
<dbReference type="RefSeq" id="WP_119409242.1">
    <property type="nucleotide sequence ID" value="NZ_CP032869.1"/>
</dbReference>
<dbReference type="InterPro" id="IPR029063">
    <property type="entry name" value="SAM-dependent_MTases_sf"/>
</dbReference>
<sequence>MDTSLFESVDQYISNLLGGEDAVLKSALKSMKDAGIPAINVSANQGKFLQVLARLKGAKKILEIGTLGGYSTIWLARALPDDGHLITLELEQSYADVARQNIIKAGLDPVVDIKVGKAMDSLAELDAEDEGPFDLIFIDADKPPYTEYFEWALKLSKPGTLIVADNVICEGKVLEDTHEDERVTGVQRFNKAVAANKQVTATIMQTVGTKEHDGMAIIVVN</sequence>